<evidence type="ECO:0000313" key="2">
    <source>
        <dbReference type="EMBL" id="KAH3833295.1"/>
    </source>
</evidence>
<evidence type="ECO:0000259" key="1">
    <source>
        <dbReference type="Pfam" id="PF00089"/>
    </source>
</evidence>
<keyword evidence="3" id="KW-1185">Reference proteome</keyword>
<comment type="caution">
    <text evidence="2">The sequence shown here is derived from an EMBL/GenBank/DDBJ whole genome shotgun (WGS) entry which is preliminary data.</text>
</comment>
<sequence length="66" mass="7267">MLYFQGDSGSPLMCQDSTGHWTVQGLMSYGVDGCDGQFKSIVNRFAKVSTSVNWIQSIISINLFVT</sequence>
<dbReference type="SUPFAM" id="SSF50494">
    <property type="entry name" value="Trypsin-like serine proteases"/>
    <property type="match status" value="1"/>
</dbReference>
<accession>A0A9D4QJY2</accession>
<dbReference type="GO" id="GO:0004252">
    <property type="term" value="F:serine-type endopeptidase activity"/>
    <property type="evidence" value="ECO:0007669"/>
    <property type="project" value="InterPro"/>
</dbReference>
<dbReference type="Pfam" id="PF00089">
    <property type="entry name" value="Trypsin"/>
    <property type="match status" value="1"/>
</dbReference>
<name>A0A9D4QJY2_DREPO</name>
<dbReference type="AlphaFoldDB" id="A0A9D4QJY2"/>
<dbReference type="Gene3D" id="2.40.10.10">
    <property type="entry name" value="Trypsin-like serine proteases"/>
    <property type="match status" value="1"/>
</dbReference>
<dbReference type="InterPro" id="IPR009003">
    <property type="entry name" value="Peptidase_S1_PA"/>
</dbReference>
<dbReference type="EMBL" id="JAIWYP010000004">
    <property type="protein sequence ID" value="KAH3833295.1"/>
    <property type="molecule type" value="Genomic_DNA"/>
</dbReference>
<gene>
    <name evidence="2" type="ORF">DPMN_106601</name>
</gene>
<reference evidence="2" key="2">
    <citation type="submission" date="2020-11" db="EMBL/GenBank/DDBJ databases">
        <authorList>
            <person name="McCartney M.A."/>
            <person name="Auch B."/>
            <person name="Kono T."/>
            <person name="Mallez S."/>
            <person name="Becker A."/>
            <person name="Gohl D.M."/>
            <person name="Silverstein K.A.T."/>
            <person name="Koren S."/>
            <person name="Bechman K.B."/>
            <person name="Herman A."/>
            <person name="Abrahante J.E."/>
            <person name="Garbe J."/>
        </authorList>
    </citation>
    <scope>NUCLEOTIDE SEQUENCE</scope>
    <source>
        <strain evidence="2">Duluth1</strain>
        <tissue evidence="2">Whole animal</tissue>
    </source>
</reference>
<evidence type="ECO:0000313" key="3">
    <source>
        <dbReference type="Proteomes" id="UP000828390"/>
    </source>
</evidence>
<dbReference type="InterPro" id="IPR043504">
    <property type="entry name" value="Peptidase_S1_PA_chymotrypsin"/>
</dbReference>
<protein>
    <recommendedName>
        <fullName evidence="1">Peptidase S1 domain-containing protein</fullName>
    </recommendedName>
</protein>
<dbReference type="GO" id="GO:0006508">
    <property type="term" value="P:proteolysis"/>
    <property type="evidence" value="ECO:0007669"/>
    <property type="project" value="InterPro"/>
</dbReference>
<dbReference type="Proteomes" id="UP000828390">
    <property type="component" value="Unassembled WGS sequence"/>
</dbReference>
<feature type="domain" description="Peptidase S1" evidence="1">
    <location>
        <begin position="5"/>
        <end position="55"/>
    </location>
</feature>
<reference evidence="2" key="1">
    <citation type="journal article" date="2019" name="bioRxiv">
        <title>The Genome of the Zebra Mussel, Dreissena polymorpha: A Resource for Invasive Species Research.</title>
        <authorList>
            <person name="McCartney M.A."/>
            <person name="Auch B."/>
            <person name="Kono T."/>
            <person name="Mallez S."/>
            <person name="Zhang Y."/>
            <person name="Obille A."/>
            <person name="Becker A."/>
            <person name="Abrahante J.E."/>
            <person name="Garbe J."/>
            <person name="Badalamenti J.P."/>
            <person name="Herman A."/>
            <person name="Mangelson H."/>
            <person name="Liachko I."/>
            <person name="Sullivan S."/>
            <person name="Sone E.D."/>
            <person name="Koren S."/>
            <person name="Silverstein K.A.T."/>
            <person name="Beckman K.B."/>
            <person name="Gohl D.M."/>
        </authorList>
    </citation>
    <scope>NUCLEOTIDE SEQUENCE</scope>
    <source>
        <strain evidence="2">Duluth1</strain>
        <tissue evidence="2">Whole animal</tissue>
    </source>
</reference>
<dbReference type="InterPro" id="IPR001254">
    <property type="entry name" value="Trypsin_dom"/>
</dbReference>
<proteinExistence type="predicted"/>
<organism evidence="2 3">
    <name type="scientific">Dreissena polymorpha</name>
    <name type="common">Zebra mussel</name>
    <name type="synonym">Mytilus polymorpha</name>
    <dbReference type="NCBI Taxonomy" id="45954"/>
    <lineage>
        <taxon>Eukaryota</taxon>
        <taxon>Metazoa</taxon>
        <taxon>Spiralia</taxon>
        <taxon>Lophotrochozoa</taxon>
        <taxon>Mollusca</taxon>
        <taxon>Bivalvia</taxon>
        <taxon>Autobranchia</taxon>
        <taxon>Heteroconchia</taxon>
        <taxon>Euheterodonta</taxon>
        <taxon>Imparidentia</taxon>
        <taxon>Neoheterodontei</taxon>
        <taxon>Myida</taxon>
        <taxon>Dreissenoidea</taxon>
        <taxon>Dreissenidae</taxon>
        <taxon>Dreissena</taxon>
    </lineage>
</organism>